<dbReference type="Gene3D" id="1.10.10.10">
    <property type="entry name" value="Winged helix-like DNA-binding domain superfamily/Winged helix DNA-binding domain"/>
    <property type="match status" value="1"/>
</dbReference>
<dbReference type="SUPFAM" id="SSF53335">
    <property type="entry name" value="S-adenosyl-L-methionine-dependent methyltransferases"/>
    <property type="match status" value="1"/>
</dbReference>
<dbReference type="Pfam" id="PF00891">
    <property type="entry name" value="Methyltransf_2"/>
    <property type="match status" value="1"/>
</dbReference>
<feature type="active site" description="Proton acceptor" evidence="4">
    <location>
        <position position="249"/>
    </location>
</feature>
<dbReference type="PROSITE" id="PS51683">
    <property type="entry name" value="SAM_OMT_II"/>
    <property type="match status" value="1"/>
</dbReference>
<dbReference type="KEGG" id="sauh:SU9_027550"/>
<proteinExistence type="predicted"/>
<dbReference type="SUPFAM" id="SSF46785">
    <property type="entry name" value="Winged helix' DNA-binding domain"/>
    <property type="match status" value="1"/>
</dbReference>
<dbReference type="InterPro" id="IPR029063">
    <property type="entry name" value="SAM-dependent_MTases_sf"/>
</dbReference>
<keyword evidence="3" id="KW-0949">S-adenosyl-L-methionine</keyword>
<evidence type="ECO:0000256" key="1">
    <source>
        <dbReference type="ARBA" id="ARBA00022603"/>
    </source>
</evidence>
<keyword evidence="2 7" id="KW-0808">Transferase</keyword>
<evidence type="ECO:0000313" key="8">
    <source>
        <dbReference type="Proteomes" id="UP000009036"/>
    </source>
</evidence>
<evidence type="ECO:0000256" key="2">
    <source>
        <dbReference type="ARBA" id="ARBA00022679"/>
    </source>
</evidence>
<sequence length="341" mass="37539">MTGIAAHDGAGTSTPAGILRLANAFCDAKALLSAVELDLFSTLRDEARTPQEIGAALGLHGRGLRDWLQLLVGLDLLERDGDRYRNAPGARSYLVRGEPLYIGGFLERSNRNLYPAWGRLTEALRTGKPQAGGDFFTMIEDPRLLGQFVDMMDALTHVLAPQLLAAYDGWDRYRCVLDVGGCRGNMAARIVAAHPRLTGRVFDLPQMAPLFDEKMAELGMTGKVTFHPGDFFTQELPEADLVVIGHALHDWSAEQRRLLVHKAFRSVRPGGELLVYDRMLDEDPRHVENLVISLDMLLVTDGGSEYTVAELRDHARAAGFVSVTDRPLGDYDTLVVCRKAG</sequence>
<dbReference type="InterPro" id="IPR001077">
    <property type="entry name" value="COMT_C"/>
</dbReference>
<evidence type="ECO:0000259" key="6">
    <source>
        <dbReference type="Pfam" id="PF08100"/>
    </source>
</evidence>
<organism evidence="7 8">
    <name type="scientific">Streptomyces auratus AGR0001</name>
    <dbReference type="NCBI Taxonomy" id="1160718"/>
    <lineage>
        <taxon>Bacteria</taxon>
        <taxon>Bacillati</taxon>
        <taxon>Actinomycetota</taxon>
        <taxon>Actinomycetes</taxon>
        <taxon>Kitasatosporales</taxon>
        <taxon>Streptomycetaceae</taxon>
        <taxon>Streptomyces</taxon>
    </lineage>
</organism>
<dbReference type="PIRSF" id="PIRSF005739">
    <property type="entry name" value="O-mtase"/>
    <property type="match status" value="1"/>
</dbReference>
<dbReference type="InterPro" id="IPR036388">
    <property type="entry name" value="WH-like_DNA-bd_sf"/>
</dbReference>
<dbReference type="PANTHER" id="PTHR43712">
    <property type="entry name" value="PUTATIVE (AFU_ORTHOLOGUE AFUA_4G14580)-RELATED"/>
    <property type="match status" value="1"/>
</dbReference>
<feature type="domain" description="O-methyltransferase dimerisation" evidence="6">
    <location>
        <begin position="20"/>
        <end position="95"/>
    </location>
</feature>
<dbReference type="GO" id="GO:0046983">
    <property type="term" value="F:protein dimerization activity"/>
    <property type="evidence" value="ECO:0007669"/>
    <property type="project" value="InterPro"/>
</dbReference>
<evidence type="ECO:0000256" key="3">
    <source>
        <dbReference type="ARBA" id="ARBA00022691"/>
    </source>
</evidence>
<dbReference type="Pfam" id="PF08100">
    <property type="entry name" value="Dimerisation"/>
    <property type="match status" value="1"/>
</dbReference>
<dbReference type="GO" id="GO:0008171">
    <property type="term" value="F:O-methyltransferase activity"/>
    <property type="evidence" value="ECO:0007669"/>
    <property type="project" value="InterPro"/>
</dbReference>
<evidence type="ECO:0000256" key="4">
    <source>
        <dbReference type="PIRSR" id="PIRSR005739-1"/>
    </source>
</evidence>
<keyword evidence="8" id="KW-1185">Reference proteome</keyword>
<dbReference type="AlphaFoldDB" id="A0A8B1NJG6"/>
<evidence type="ECO:0000259" key="5">
    <source>
        <dbReference type="Pfam" id="PF00891"/>
    </source>
</evidence>
<name>A0A8B1NJG6_9ACTN</name>
<dbReference type="RefSeq" id="WP_211823526.1">
    <property type="nucleotide sequence ID" value="NZ_CP072931.1"/>
</dbReference>
<dbReference type="EMBL" id="CP072931">
    <property type="protein sequence ID" value="QTZ94739.1"/>
    <property type="molecule type" value="Genomic_DNA"/>
</dbReference>
<accession>A0A8B1NJG6</accession>
<protein>
    <submittedName>
        <fullName evidence="7">Methyltransferase domain-containing protein</fullName>
    </submittedName>
</protein>
<dbReference type="PANTHER" id="PTHR43712:SF2">
    <property type="entry name" value="O-METHYLTRANSFERASE CICE"/>
    <property type="match status" value="1"/>
</dbReference>
<gene>
    <name evidence="7" type="ORF">SU9_027550</name>
</gene>
<dbReference type="CDD" id="cd02440">
    <property type="entry name" value="AdoMet_MTases"/>
    <property type="match status" value="1"/>
</dbReference>
<feature type="domain" description="O-methyltransferase C-terminal" evidence="5">
    <location>
        <begin position="117"/>
        <end position="320"/>
    </location>
</feature>
<reference evidence="7" key="1">
    <citation type="journal article" date="2012" name="J. Bacteriol.">
        <title>Genome Sequence of Streptomyces auratus Strain AGR0001, a Phoslactomycin-Producing Actinomycete.</title>
        <authorList>
            <person name="Han X."/>
            <person name="Li M."/>
            <person name="Ding Z."/>
            <person name="Zhao J."/>
            <person name="Ji K."/>
            <person name="Wen M."/>
            <person name="Lu T."/>
        </authorList>
    </citation>
    <scope>NUCLEOTIDE SEQUENCE</scope>
    <source>
        <strain evidence="7">AGR0001</strain>
    </source>
</reference>
<dbReference type="Gene3D" id="3.40.50.150">
    <property type="entry name" value="Vaccinia Virus protein VP39"/>
    <property type="match status" value="1"/>
</dbReference>
<dbReference type="GO" id="GO:0032259">
    <property type="term" value="P:methylation"/>
    <property type="evidence" value="ECO:0007669"/>
    <property type="project" value="UniProtKB-KW"/>
</dbReference>
<dbReference type="InterPro" id="IPR036390">
    <property type="entry name" value="WH_DNA-bd_sf"/>
</dbReference>
<reference evidence="7" key="2">
    <citation type="submission" date="2021-04" db="EMBL/GenBank/DDBJ databases">
        <authorList>
            <person name="Wen M.-L."/>
            <person name="Han X.-L."/>
            <person name="Xiong J."/>
        </authorList>
    </citation>
    <scope>NUCLEOTIDE SEQUENCE</scope>
    <source>
        <strain evidence="7">AGR0001</strain>
    </source>
</reference>
<evidence type="ECO:0000313" key="7">
    <source>
        <dbReference type="EMBL" id="QTZ94739.1"/>
    </source>
</evidence>
<dbReference type="InterPro" id="IPR012967">
    <property type="entry name" value="COMT_dimerisation"/>
</dbReference>
<dbReference type="InterPro" id="IPR016461">
    <property type="entry name" value="COMT-like"/>
</dbReference>
<dbReference type="Proteomes" id="UP000009036">
    <property type="component" value="Chromosome"/>
</dbReference>
<keyword evidence="1 7" id="KW-0489">Methyltransferase</keyword>